<dbReference type="KEGG" id="pmes:FX988_01050"/>
<proteinExistence type="predicted"/>
<dbReference type="Gene3D" id="3.10.180.10">
    <property type="entry name" value="2,3-Dihydroxybiphenyl 1,2-Dioxygenase, domain 1"/>
    <property type="match status" value="1"/>
</dbReference>
<name>A0A857JFN1_9ALTE</name>
<reference evidence="2 3" key="1">
    <citation type="submission" date="2019-12" db="EMBL/GenBank/DDBJ databases">
        <title>Genome sequencing and assembly of endphytes of Porphyra tenera.</title>
        <authorList>
            <person name="Park J.M."/>
            <person name="Shin R."/>
            <person name="Jo S.H."/>
        </authorList>
    </citation>
    <scope>NUCLEOTIDE SEQUENCE [LARGE SCALE GENOMIC DNA]</scope>
    <source>
        <strain evidence="2 3">GPM4</strain>
    </source>
</reference>
<dbReference type="SUPFAM" id="SSF54593">
    <property type="entry name" value="Glyoxalase/Bleomycin resistance protein/Dihydroxybiphenyl dioxygenase"/>
    <property type="match status" value="1"/>
</dbReference>
<dbReference type="PROSITE" id="PS51819">
    <property type="entry name" value="VOC"/>
    <property type="match status" value="1"/>
</dbReference>
<dbReference type="OrthoDB" id="9179860at2"/>
<dbReference type="Pfam" id="PF00903">
    <property type="entry name" value="Glyoxalase"/>
    <property type="match status" value="1"/>
</dbReference>
<dbReference type="AlphaFoldDB" id="A0A857JFN1"/>
<dbReference type="InterPro" id="IPR029068">
    <property type="entry name" value="Glyas_Bleomycin-R_OHBP_Dase"/>
</dbReference>
<dbReference type="CDD" id="cd06587">
    <property type="entry name" value="VOC"/>
    <property type="match status" value="1"/>
</dbReference>
<organism evidence="2 3">
    <name type="scientific">Paraglaciecola mesophila</name>
    <dbReference type="NCBI Taxonomy" id="197222"/>
    <lineage>
        <taxon>Bacteria</taxon>
        <taxon>Pseudomonadati</taxon>
        <taxon>Pseudomonadota</taxon>
        <taxon>Gammaproteobacteria</taxon>
        <taxon>Alteromonadales</taxon>
        <taxon>Alteromonadaceae</taxon>
        <taxon>Paraglaciecola</taxon>
    </lineage>
</organism>
<protein>
    <recommendedName>
        <fullName evidence="1">VOC domain-containing protein</fullName>
    </recommendedName>
</protein>
<keyword evidence="3" id="KW-1185">Reference proteome</keyword>
<feature type="domain" description="VOC" evidence="1">
    <location>
        <begin position="5"/>
        <end position="125"/>
    </location>
</feature>
<accession>A0A857JFN1</accession>
<evidence type="ECO:0000313" key="2">
    <source>
        <dbReference type="EMBL" id="QHJ10829.1"/>
    </source>
</evidence>
<sequence>MRPAMFEHVNLTVTDPDKTAEVLCHLFNWHVRWSGPAKDEGYTVHVGSEAAYLALYKPKHLIDADIDHRNLGKVNHLGILVNELDAVEKAVIALGFKTFNHGDYEPGRRFYFMLSESIEAEVVSYSS</sequence>
<dbReference type="EMBL" id="CP047656">
    <property type="protein sequence ID" value="QHJ10829.1"/>
    <property type="molecule type" value="Genomic_DNA"/>
</dbReference>
<dbReference type="Proteomes" id="UP000464524">
    <property type="component" value="Chromosome"/>
</dbReference>
<dbReference type="InterPro" id="IPR004360">
    <property type="entry name" value="Glyas_Fos-R_dOase_dom"/>
</dbReference>
<evidence type="ECO:0000259" key="1">
    <source>
        <dbReference type="PROSITE" id="PS51819"/>
    </source>
</evidence>
<gene>
    <name evidence="2" type="ORF">FX988_01050</name>
</gene>
<evidence type="ECO:0000313" key="3">
    <source>
        <dbReference type="Proteomes" id="UP000464524"/>
    </source>
</evidence>
<dbReference type="InterPro" id="IPR037523">
    <property type="entry name" value="VOC_core"/>
</dbReference>
<dbReference type="RefSeq" id="WP_160178644.1">
    <property type="nucleotide sequence ID" value="NZ_CP047656.1"/>
</dbReference>